<proteinExistence type="inferred from homology"/>
<dbReference type="SUPFAM" id="SSF54897">
    <property type="entry name" value="Protease propeptides/inhibitors"/>
    <property type="match status" value="1"/>
</dbReference>
<evidence type="ECO:0000256" key="2">
    <source>
        <dbReference type="ARBA" id="ARBA00005325"/>
    </source>
</evidence>
<dbReference type="PROSITE" id="PS00138">
    <property type="entry name" value="SUBTILASE_SER"/>
    <property type="match status" value="1"/>
</dbReference>
<feature type="active site" description="Charge relay system" evidence="12 13">
    <location>
        <position position="228"/>
    </location>
</feature>
<accession>A0A3M7PZC6</accession>
<dbReference type="FunFam" id="2.60.120.260:FF:000006">
    <property type="entry name" value="Proprotein convertase subtilisin/kexin type 5"/>
    <property type="match status" value="1"/>
</dbReference>
<dbReference type="PROSITE" id="PS51892">
    <property type="entry name" value="SUBTILASE"/>
    <property type="match status" value="1"/>
</dbReference>
<evidence type="ECO:0000256" key="3">
    <source>
        <dbReference type="ARBA" id="ARBA00022670"/>
    </source>
</evidence>
<dbReference type="GO" id="GO:0016020">
    <property type="term" value="C:membrane"/>
    <property type="evidence" value="ECO:0007669"/>
    <property type="project" value="TreeGrafter"/>
</dbReference>
<keyword evidence="15" id="KW-1133">Transmembrane helix</keyword>
<sequence>MKVLKLSKRKSLNLWLGLIVLISGINSFVISNRDTKGEESSQEFIREWAIKVSDPIEADLIAIETGFINKGLIPPFDDIYLFVHPKVPSRSKRHAKEHTERLNNHEKVLWAEQQVAKSREKRDYEDRFDKRAEKEAYRSVRYDDPEWNNQWYLRDRRNEDAPKLDLHVITAWYKGFSGKGVVVTVLDDGLEWNNTDIKANYDPEASYDLNDNDSDPTPRYDPTNENKHGTRCAGEIAMVANNGFCGVGIAFNSKIGGVRMLDGRVTDRTEAQAIAFKHKYIDIYSSSWGPNDDGRTVEGPGTLATEAFIKGITEGRNGKGVIYVWASGNGGRHGDNCDCDGYTGSIYTISISSASEHQLSPWYAEKCASTLATTYSSGAYSDQKIITADLHNKCTEGHTGTSASAPLAAGIFALVLEANPNLTWRDMQHLVAWTSQYAPLKQNPGWKTNGAGFKVNSRFGFGLLDAAALIDSALKWKAVPAKRICEVVPNNFKPVELKTGSPIQIDIKSTGCMGEENNHIRYLEHVQLYVTIEYSRRGDLHLNLTSPNGTNTMLLSERSGDSSSSGFINWPFMSVHTWGEDPSGTWTIRINDRSKKSNSGRLTNFKLVLHGTYEIPDYIKNGARDYNEEPEKRKISESSTDKRISEWNGENEHSAEYSNDVQEPELNSSEEQLMYLLLKYLN</sequence>
<dbReference type="InterPro" id="IPR015500">
    <property type="entry name" value="Peptidase_S8_subtilisin-rel"/>
</dbReference>
<dbReference type="PRINTS" id="PR00723">
    <property type="entry name" value="SUBTILISIN"/>
</dbReference>
<dbReference type="SUPFAM" id="SSF49785">
    <property type="entry name" value="Galactose-binding domain-like"/>
    <property type="match status" value="1"/>
</dbReference>
<dbReference type="AlphaFoldDB" id="A0A3M7PZC6"/>
<dbReference type="PROSITE" id="PS00136">
    <property type="entry name" value="SUBTILASE_ASP"/>
    <property type="match status" value="1"/>
</dbReference>
<dbReference type="Gene3D" id="2.60.120.260">
    <property type="entry name" value="Galactose-binding domain-like"/>
    <property type="match status" value="1"/>
</dbReference>
<dbReference type="SUPFAM" id="SSF52743">
    <property type="entry name" value="Subtilisin-like"/>
    <property type="match status" value="1"/>
</dbReference>
<evidence type="ECO:0000256" key="1">
    <source>
        <dbReference type="ARBA" id="ARBA00001913"/>
    </source>
</evidence>
<keyword evidence="5" id="KW-0732">Signal</keyword>
<comment type="caution">
    <text evidence="17">The sequence shown here is derived from an EMBL/GenBank/DDBJ whole genome shotgun (WGS) entry which is preliminary data.</text>
</comment>
<feature type="domain" description="P/Homo B" evidence="16">
    <location>
        <begin position="478"/>
        <end position="615"/>
    </location>
</feature>
<dbReference type="OrthoDB" id="300641at2759"/>
<keyword evidence="10" id="KW-1015">Disulfide bond</keyword>
<feature type="active site" description="Charge relay system" evidence="12 13">
    <location>
        <position position="187"/>
    </location>
</feature>
<evidence type="ECO:0000256" key="15">
    <source>
        <dbReference type="SAM" id="Phobius"/>
    </source>
</evidence>
<evidence type="ECO:0000256" key="13">
    <source>
        <dbReference type="PROSITE-ProRule" id="PRU01240"/>
    </source>
</evidence>
<feature type="compositionally biased region" description="Polar residues" evidence="14">
    <location>
        <begin position="656"/>
        <end position="666"/>
    </location>
</feature>
<dbReference type="InterPro" id="IPR022398">
    <property type="entry name" value="Peptidase_S8_His-AS"/>
</dbReference>
<evidence type="ECO:0000313" key="17">
    <source>
        <dbReference type="EMBL" id="RNA04507.1"/>
    </source>
</evidence>
<dbReference type="InterPro" id="IPR036852">
    <property type="entry name" value="Peptidase_S8/S53_dom_sf"/>
</dbReference>
<keyword evidence="3 13" id="KW-0645">Protease</keyword>
<keyword evidence="15" id="KW-0472">Membrane</keyword>
<evidence type="ECO:0000256" key="7">
    <source>
        <dbReference type="ARBA" id="ARBA00022825"/>
    </source>
</evidence>
<dbReference type="Gene3D" id="3.40.50.200">
    <property type="entry name" value="Peptidase S8/S53 domain"/>
    <property type="match status" value="1"/>
</dbReference>
<organism evidence="17 18">
    <name type="scientific">Brachionus plicatilis</name>
    <name type="common">Marine rotifer</name>
    <name type="synonym">Brachionus muelleri</name>
    <dbReference type="NCBI Taxonomy" id="10195"/>
    <lineage>
        <taxon>Eukaryota</taxon>
        <taxon>Metazoa</taxon>
        <taxon>Spiralia</taxon>
        <taxon>Gnathifera</taxon>
        <taxon>Rotifera</taxon>
        <taxon>Eurotatoria</taxon>
        <taxon>Monogononta</taxon>
        <taxon>Pseudotrocha</taxon>
        <taxon>Ploima</taxon>
        <taxon>Brachionidae</taxon>
        <taxon>Brachionus</taxon>
    </lineage>
</organism>
<dbReference type="Proteomes" id="UP000276133">
    <property type="component" value="Unassembled WGS sequence"/>
</dbReference>
<feature type="region of interest" description="Disordered" evidence="14">
    <location>
        <begin position="201"/>
        <end position="226"/>
    </location>
</feature>
<evidence type="ECO:0000256" key="14">
    <source>
        <dbReference type="SAM" id="MobiDB-lite"/>
    </source>
</evidence>
<dbReference type="InterPro" id="IPR032815">
    <property type="entry name" value="S8_pro-domain"/>
</dbReference>
<dbReference type="InterPro" id="IPR023828">
    <property type="entry name" value="Peptidase_S8_Ser-AS"/>
</dbReference>
<reference evidence="17 18" key="1">
    <citation type="journal article" date="2018" name="Sci. Rep.">
        <title>Genomic signatures of local adaptation to the degree of environmental predictability in rotifers.</title>
        <authorList>
            <person name="Franch-Gras L."/>
            <person name="Hahn C."/>
            <person name="Garcia-Roger E.M."/>
            <person name="Carmona M.J."/>
            <person name="Serra M."/>
            <person name="Gomez A."/>
        </authorList>
    </citation>
    <scope>NUCLEOTIDE SEQUENCE [LARGE SCALE GENOMIC DNA]</scope>
    <source>
        <strain evidence="17">HYR1</strain>
    </source>
</reference>
<dbReference type="GO" id="GO:0005737">
    <property type="term" value="C:cytoplasm"/>
    <property type="evidence" value="ECO:0007669"/>
    <property type="project" value="UniProtKB-ARBA"/>
</dbReference>
<keyword evidence="9" id="KW-0865">Zymogen</keyword>
<feature type="region of interest" description="Disordered" evidence="14">
    <location>
        <begin position="627"/>
        <end position="666"/>
    </location>
</feature>
<dbReference type="GO" id="GO:0012505">
    <property type="term" value="C:endomembrane system"/>
    <property type="evidence" value="ECO:0007669"/>
    <property type="project" value="UniProtKB-ARBA"/>
</dbReference>
<dbReference type="Pfam" id="PF16470">
    <property type="entry name" value="S8_pro-domain"/>
    <property type="match status" value="1"/>
</dbReference>
<comment type="cofactor">
    <cofactor evidence="1">
        <name>Ca(2+)</name>
        <dbReference type="ChEBI" id="CHEBI:29108"/>
    </cofactor>
</comment>
<dbReference type="InterPro" id="IPR038466">
    <property type="entry name" value="S8_pro-domain_sf"/>
</dbReference>
<dbReference type="EMBL" id="REGN01008080">
    <property type="protein sequence ID" value="RNA04507.1"/>
    <property type="molecule type" value="Genomic_DNA"/>
</dbReference>
<gene>
    <name evidence="17" type="ORF">BpHYR1_026027</name>
</gene>
<evidence type="ECO:0000256" key="11">
    <source>
        <dbReference type="ARBA" id="ARBA00023180"/>
    </source>
</evidence>
<feature type="transmembrane region" description="Helical" evidence="15">
    <location>
        <begin position="12"/>
        <end position="30"/>
    </location>
</feature>
<keyword evidence="18" id="KW-1185">Reference proteome</keyword>
<evidence type="ECO:0000256" key="9">
    <source>
        <dbReference type="ARBA" id="ARBA00023145"/>
    </source>
</evidence>
<dbReference type="InterPro" id="IPR008979">
    <property type="entry name" value="Galactose-bd-like_sf"/>
</dbReference>
<feature type="compositionally biased region" description="Basic and acidic residues" evidence="14">
    <location>
        <begin position="627"/>
        <end position="655"/>
    </location>
</feature>
<dbReference type="InterPro" id="IPR023827">
    <property type="entry name" value="Peptidase_S8_Asp-AS"/>
</dbReference>
<dbReference type="GO" id="GO:0004252">
    <property type="term" value="F:serine-type endopeptidase activity"/>
    <property type="evidence" value="ECO:0007669"/>
    <property type="project" value="UniProtKB-UniRule"/>
</dbReference>
<dbReference type="InterPro" id="IPR002884">
    <property type="entry name" value="P_dom"/>
</dbReference>
<keyword evidence="8" id="KW-0106">Calcium</keyword>
<protein>
    <submittedName>
        <fullName evidence="17">Neuroendocrine convertase 1</fullName>
    </submittedName>
</protein>
<dbReference type="GO" id="GO:0005615">
    <property type="term" value="C:extracellular space"/>
    <property type="evidence" value="ECO:0007669"/>
    <property type="project" value="TreeGrafter"/>
</dbReference>
<dbReference type="PROSITE" id="PS00137">
    <property type="entry name" value="SUBTILASE_HIS"/>
    <property type="match status" value="1"/>
</dbReference>
<dbReference type="FunFam" id="3.40.50.200:FF:000001">
    <property type="entry name" value="Furin 2, isoform B"/>
    <property type="match status" value="1"/>
</dbReference>
<keyword evidence="4" id="KW-0165">Cleavage on pair of basic residues</keyword>
<comment type="similarity">
    <text evidence="2">Belongs to the peptidase S8 family. Furin subfamily.</text>
</comment>
<keyword evidence="15" id="KW-0812">Transmembrane</keyword>
<evidence type="ECO:0000256" key="5">
    <source>
        <dbReference type="ARBA" id="ARBA00022729"/>
    </source>
</evidence>
<feature type="active site" description="Charge relay system" evidence="12 13">
    <location>
        <position position="402"/>
    </location>
</feature>
<dbReference type="PANTHER" id="PTHR42884:SF14">
    <property type="entry name" value="NEUROENDOCRINE CONVERTASE 1"/>
    <property type="match status" value="1"/>
</dbReference>
<evidence type="ECO:0000256" key="6">
    <source>
        <dbReference type="ARBA" id="ARBA00022801"/>
    </source>
</evidence>
<evidence type="ECO:0000256" key="10">
    <source>
        <dbReference type="ARBA" id="ARBA00023157"/>
    </source>
</evidence>
<dbReference type="PANTHER" id="PTHR42884">
    <property type="entry name" value="PROPROTEIN CONVERTASE SUBTILISIN/KEXIN-RELATED"/>
    <property type="match status" value="1"/>
</dbReference>
<evidence type="ECO:0000256" key="8">
    <source>
        <dbReference type="ARBA" id="ARBA00022837"/>
    </source>
</evidence>
<dbReference type="Pfam" id="PF00082">
    <property type="entry name" value="Peptidase_S8"/>
    <property type="match status" value="1"/>
</dbReference>
<evidence type="ECO:0000256" key="12">
    <source>
        <dbReference type="PIRSR" id="PIRSR615500-1"/>
    </source>
</evidence>
<dbReference type="PROSITE" id="PS51829">
    <property type="entry name" value="P_HOMO_B"/>
    <property type="match status" value="1"/>
</dbReference>
<feature type="compositionally biased region" description="Basic and acidic residues" evidence="14">
    <location>
        <begin position="216"/>
        <end position="226"/>
    </location>
</feature>
<evidence type="ECO:0000256" key="4">
    <source>
        <dbReference type="ARBA" id="ARBA00022685"/>
    </source>
</evidence>
<dbReference type="CDD" id="cd04059">
    <property type="entry name" value="Peptidases_S8_Protein_convertases_Kexins_Furin-like"/>
    <property type="match status" value="1"/>
</dbReference>
<name>A0A3M7PZC6_BRAPC</name>
<keyword evidence="7 13" id="KW-0720">Serine protease</keyword>
<evidence type="ECO:0000313" key="18">
    <source>
        <dbReference type="Proteomes" id="UP000276133"/>
    </source>
</evidence>
<dbReference type="InterPro" id="IPR000209">
    <property type="entry name" value="Peptidase_S8/S53_dom"/>
</dbReference>
<evidence type="ECO:0000259" key="16">
    <source>
        <dbReference type="PROSITE" id="PS51829"/>
    </source>
</evidence>
<dbReference type="InterPro" id="IPR034182">
    <property type="entry name" value="Kexin/furin"/>
</dbReference>
<dbReference type="GO" id="GO:0043005">
    <property type="term" value="C:neuron projection"/>
    <property type="evidence" value="ECO:0007669"/>
    <property type="project" value="TreeGrafter"/>
</dbReference>
<dbReference type="STRING" id="10195.A0A3M7PZC6"/>
<dbReference type="Pfam" id="PF01483">
    <property type="entry name" value="P_proprotein"/>
    <property type="match status" value="1"/>
</dbReference>
<keyword evidence="11" id="KW-0325">Glycoprotein</keyword>
<dbReference type="GO" id="GO:0016486">
    <property type="term" value="P:peptide hormone processing"/>
    <property type="evidence" value="ECO:0007669"/>
    <property type="project" value="TreeGrafter"/>
</dbReference>
<keyword evidence="6 13" id="KW-0378">Hydrolase</keyword>
<dbReference type="Gene3D" id="3.30.70.850">
    <property type="entry name" value="Peptidase S8, pro-domain"/>
    <property type="match status" value="1"/>
</dbReference>